<name>A0ACC1H929_9FUNG</name>
<proteinExistence type="predicted"/>
<accession>A0ACC1H929</accession>
<keyword evidence="2" id="KW-1185">Reference proteome</keyword>
<organism evidence="1 2">
    <name type="scientific">Spiromyces aspiralis</name>
    <dbReference type="NCBI Taxonomy" id="68401"/>
    <lineage>
        <taxon>Eukaryota</taxon>
        <taxon>Fungi</taxon>
        <taxon>Fungi incertae sedis</taxon>
        <taxon>Zoopagomycota</taxon>
        <taxon>Kickxellomycotina</taxon>
        <taxon>Kickxellomycetes</taxon>
        <taxon>Kickxellales</taxon>
        <taxon>Kickxellaceae</taxon>
        <taxon>Spiromyces</taxon>
    </lineage>
</organism>
<gene>
    <name evidence="1" type="ORF">EV182_006861</name>
</gene>
<evidence type="ECO:0000313" key="2">
    <source>
        <dbReference type="Proteomes" id="UP001145114"/>
    </source>
</evidence>
<evidence type="ECO:0000313" key="1">
    <source>
        <dbReference type="EMBL" id="KAJ1672602.1"/>
    </source>
</evidence>
<dbReference type="Proteomes" id="UP001145114">
    <property type="component" value="Unassembled WGS sequence"/>
</dbReference>
<feature type="non-terminal residue" evidence="1">
    <location>
        <position position="305"/>
    </location>
</feature>
<reference evidence="1" key="1">
    <citation type="submission" date="2022-06" db="EMBL/GenBank/DDBJ databases">
        <title>Phylogenomic reconstructions and comparative analyses of Kickxellomycotina fungi.</title>
        <authorList>
            <person name="Reynolds N.K."/>
            <person name="Stajich J.E."/>
            <person name="Barry K."/>
            <person name="Grigoriev I.V."/>
            <person name="Crous P."/>
            <person name="Smith M.E."/>
        </authorList>
    </citation>
    <scope>NUCLEOTIDE SEQUENCE</scope>
    <source>
        <strain evidence="1">RSA 2271</strain>
    </source>
</reference>
<dbReference type="EMBL" id="JAMZIH010008113">
    <property type="protein sequence ID" value="KAJ1672602.1"/>
    <property type="molecule type" value="Genomic_DNA"/>
</dbReference>
<feature type="non-terminal residue" evidence="1">
    <location>
        <position position="1"/>
    </location>
</feature>
<comment type="caution">
    <text evidence="1">The sequence shown here is derived from an EMBL/GenBank/DDBJ whole genome shotgun (WGS) entry which is preliminary data.</text>
</comment>
<protein>
    <submittedName>
        <fullName evidence="1">Uncharacterized protein</fullName>
    </submittedName>
</protein>
<sequence>YPTLVKFDVEHEVGTKGSPVSEHFTQAPGDRLQGETRGVQLRRRNSVASMSNTSIESSLSDDSESEESRSGESKRKGYDSSSDVPSKRRSTRSSRAPDTISRSYSSASHRASGTLVAQSQDERSQLIVLPHSTDYDTAFMGLIERWLGEIGWVSADVDAPAWPAWAWAADRKQWDDIISRWLTASLRGSKWRRKSRKSAANAPASQDDMLTTPFYNEAFVRHILADGCNPQQLPDVQNAFAASSAAASARAVRKFTTNMGAAQPVPAVSGLCALALSVLSSGCDDGIVPLFSAEDVATTVEVLWH</sequence>